<dbReference type="GO" id="GO:0016020">
    <property type="term" value="C:membrane"/>
    <property type="evidence" value="ECO:0007669"/>
    <property type="project" value="UniProtKB-SubCell"/>
</dbReference>
<dbReference type="Pfam" id="PF00002">
    <property type="entry name" value="7tm_2"/>
    <property type="match status" value="1"/>
</dbReference>
<proteinExistence type="predicted"/>
<feature type="transmembrane region" description="Helical" evidence="5">
    <location>
        <begin position="269"/>
        <end position="291"/>
    </location>
</feature>
<evidence type="ECO:0000256" key="3">
    <source>
        <dbReference type="ARBA" id="ARBA00022989"/>
    </source>
</evidence>
<dbReference type="InterPro" id="IPR017981">
    <property type="entry name" value="GPCR_2-like_7TM"/>
</dbReference>
<dbReference type="PROSITE" id="PS50261">
    <property type="entry name" value="G_PROTEIN_RECEP_F2_4"/>
    <property type="match status" value="1"/>
</dbReference>
<keyword evidence="3 5" id="KW-1133">Transmembrane helix</keyword>
<evidence type="ECO:0000259" key="6">
    <source>
        <dbReference type="PROSITE" id="PS50261"/>
    </source>
</evidence>
<dbReference type="PANTHER" id="PTHR42058:SF1">
    <property type="entry name" value="G-PROTEIN COUPLED RECEPTORS FAMILY 2 PROFILE 2 DOMAIN-CONTAINING PROTEIN"/>
    <property type="match status" value="1"/>
</dbReference>
<evidence type="ECO:0000256" key="5">
    <source>
        <dbReference type="SAM" id="Phobius"/>
    </source>
</evidence>
<evidence type="ECO:0000256" key="1">
    <source>
        <dbReference type="ARBA" id="ARBA00004141"/>
    </source>
</evidence>
<comment type="subcellular location">
    <subcellularLocation>
        <location evidence="1">Membrane</location>
        <topology evidence="1">Multi-pass membrane protein</topology>
    </subcellularLocation>
</comment>
<dbReference type="EMBL" id="JAAAHW010006587">
    <property type="protein sequence ID" value="KAF9958079.1"/>
    <property type="molecule type" value="Genomic_DNA"/>
</dbReference>
<sequence length="526" mass="58028">MQGYIDYKIWLPENVTVETMEGELIKQGIQDVGGLVDPCKSTYIAYACSVAYPRPVITGQTNSFNVLLACESTCQAVHKACAADLAFLNMTQILPDCNGHIPGTEQYSSGPYQFQLDNSCNAIPFRSTNTTCAIPMSECVSPFVPDLVFRTTNGQQNTDDAFCGCGCCLPCPQTNAFYKPGILDDGFFITDVLKGVSAGLALILAISYVVLPDKLQHPSNLIFFAAIATAIFGAAVAPSFGNPRRVQCAANGVTAASSYNNNMCTIQGAWLLFGAVSTTAWLSIVIVNLHLHTVWNSNWLSKRAWLSHLLGWFIPAGFAAIAVVTKSIGWNNSNMCMATQETSNVLLFIPLGVIMIPSTLLHVMTFVHIIKVTLQAENSETVSHSTLSSGRAARISHRRHVMNAIRIQWRAAVLAIVVSASVLLYWAFYLVEGAKTDMSWMSTWQLCIFTQYGDQEQCGQLFAKGHVPDFVFMMITEGLVSTTGLWVFLLFFKKTLMVEWKEYMSGWICCGGRRSRRREEDQFYVI</sequence>
<keyword evidence="2 5" id="KW-0812">Transmembrane</keyword>
<dbReference type="InterPro" id="IPR000832">
    <property type="entry name" value="GPCR_2_secretin-like"/>
</dbReference>
<dbReference type="OrthoDB" id="26203at2759"/>
<feature type="transmembrane region" description="Helical" evidence="5">
    <location>
        <begin position="303"/>
        <end position="325"/>
    </location>
</feature>
<evidence type="ECO:0000313" key="7">
    <source>
        <dbReference type="EMBL" id="KAF9958079.1"/>
    </source>
</evidence>
<feature type="transmembrane region" description="Helical" evidence="5">
    <location>
        <begin position="218"/>
        <end position="237"/>
    </location>
</feature>
<dbReference type="GO" id="GO:0004930">
    <property type="term" value="F:G protein-coupled receptor activity"/>
    <property type="evidence" value="ECO:0007669"/>
    <property type="project" value="InterPro"/>
</dbReference>
<dbReference type="AlphaFoldDB" id="A0A9P6J1S0"/>
<dbReference type="Proteomes" id="UP000749646">
    <property type="component" value="Unassembled WGS sequence"/>
</dbReference>
<evidence type="ECO:0000313" key="8">
    <source>
        <dbReference type="Proteomes" id="UP000749646"/>
    </source>
</evidence>
<comment type="caution">
    <text evidence="7">The sequence shown here is derived from an EMBL/GenBank/DDBJ whole genome shotgun (WGS) entry which is preliminary data.</text>
</comment>
<feature type="transmembrane region" description="Helical" evidence="5">
    <location>
        <begin position="407"/>
        <end position="431"/>
    </location>
</feature>
<reference evidence="7" key="1">
    <citation type="journal article" date="2020" name="Fungal Divers.">
        <title>Resolving the Mortierellaceae phylogeny through synthesis of multi-gene phylogenetics and phylogenomics.</title>
        <authorList>
            <person name="Vandepol N."/>
            <person name="Liber J."/>
            <person name="Desiro A."/>
            <person name="Na H."/>
            <person name="Kennedy M."/>
            <person name="Barry K."/>
            <person name="Grigoriev I.V."/>
            <person name="Miller A.N."/>
            <person name="O'Donnell K."/>
            <person name="Stajich J.E."/>
            <person name="Bonito G."/>
        </authorList>
    </citation>
    <scope>NUCLEOTIDE SEQUENCE</scope>
    <source>
        <strain evidence="7">MES-2147</strain>
    </source>
</reference>
<keyword evidence="4 5" id="KW-0472">Membrane</keyword>
<evidence type="ECO:0000256" key="2">
    <source>
        <dbReference type="ARBA" id="ARBA00022692"/>
    </source>
</evidence>
<dbReference type="PANTHER" id="PTHR42058">
    <property type="entry name" value="G_PROTEIN_RECEP_F2_4 DOMAIN-CONTAINING PROTEIN"/>
    <property type="match status" value="1"/>
</dbReference>
<protein>
    <recommendedName>
        <fullName evidence="6">G-protein coupled receptors family 2 profile 2 domain-containing protein</fullName>
    </recommendedName>
</protein>
<feature type="transmembrane region" description="Helical" evidence="5">
    <location>
        <begin position="345"/>
        <end position="370"/>
    </location>
</feature>
<feature type="transmembrane region" description="Helical" evidence="5">
    <location>
        <begin position="192"/>
        <end position="211"/>
    </location>
</feature>
<gene>
    <name evidence="7" type="ORF">BGZ65_001684</name>
</gene>
<feature type="domain" description="G-protein coupled receptors family 2 profile 2" evidence="6">
    <location>
        <begin position="264"/>
        <end position="495"/>
    </location>
</feature>
<evidence type="ECO:0000256" key="4">
    <source>
        <dbReference type="ARBA" id="ARBA00023136"/>
    </source>
</evidence>
<name>A0A9P6J1S0_9FUNG</name>
<dbReference type="Gene3D" id="1.20.1070.10">
    <property type="entry name" value="Rhodopsin 7-helix transmembrane proteins"/>
    <property type="match status" value="1"/>
</dbReference>
<keyword evidence="8" id="KW-1185">Reference proteome</keyword>
<feature type="transmembrane region" description="Helical" evidence="5">
    <location>
        <begin position="470"/>
        <end position="492"/>
    </location>
</feature>
<accession>A0A9P6J1S0</accession>
<dbReference type="InterPro" id="IPR053247">
    <property type="entry name" value="GPCR_GPR1/git3-like"/>
</dbReference>
<organism evidence="7 8">
    <name type="scientific">Modicella reniformis</name>
    <dbReference type="NCBI Taxonomy" id="1440133"/>
    <lineage>
        <taxon>Eukaryota</taxon>
        <taxon>Fungi</taxon>
        <taxon>Fungi incertae sedis</taxon>
        <taxon>Mucoromycota</taxon>
        <taxon>Mortierellomycotina</taxon>
        <taxon>Mortierellomycetes</taxon>
        <taxon>Mortierellales</taxon>
        <taxon>Mortierellaceae</taxon>
        <taxon>Modicella</taxon>
    </lineage>
</organism>
<dbReference type="GO" id="GO:0007166">
    <property type="term" value="P:cell surface receptor signaling pathway"/>
    <property type="evidence" value="ECO:0007669"/>
    <property type="project" value="InterPro"/>
</dbReference>